<sequence>MYKTQFKLFFQKIGERAGVPVQWYHLHTDGFYRTTVDMDSKQMAGLGRYLSSIDPQHRPWQWQLMSCVRFCSIHFLRSIDRACLQEEHVQDSIWGRLKTLIEVDSAVDYYELCDLIESTSPTPAVSDWVRHKRNRVVASGLVQSCSLIPKQIWDRLESHSNAAEQAGAKGYRTGQQLQLLAGIRSAMQMDFQDCQEWLNRGRHGN</sequence>
<organism evidence="1 2">
    <name type="scientific">Epicoccum nigrum</name>
    <name type="common">Soil fungus</name>
    <name type="synonym">Epicoccum purpurascens</name>
    <dbReference type="NCBI Taxonomy" id="105696"/>
    <lineage>
        <taxon>Eukaryota</taxon>
        <taxon>Fungi</taxon>
        <taxon>Dikarya</taxon>
        <taxon>Ascomycota</taxon>
        <taxon>Pezizomycotina</taxon>
        <taxon>Dothideomycetes</taxon>
        <taxon>Pleosporomycetidae</taxon>
        <taxon>Pleosporales</taxon>
        <taxon>Pleosporineae</taxon>
        <taxon>Didymellaceae</taxon>
        <taxon>Epicoccum</taxon>
    </lineage>
</organism>
<dbReference type="OMA" id="IRSAMYI"/>
<dbReference type="InParanoid" id="A0A1Y2LYP1"/>
<reference evidence="1 2" key="1">
    <citation type="journal article" date="2017" name="Genome Announc.">
        <title>Genome sequence of the saprophytic ascomycete Epicoccum nigrum ICMP 19927 strain isolated from New Zealand.</title>
        <authorList>
            <person name="Fokin M."/>
            <person name="Fleetwood D."/>
            <person name="Weir B.S."/>
            <person name="Villas-Boas S.G."/>
        </authorList>
    </citation>
    <scope>NUCLEOTIDE SEQUENCE [LARGE SCALE GENOMIC DNA]</scope>
    <source>
        <strain evidence="1 2">ICMP 19927</strain>
    </source>
</reference>
<protein>
    <recommendedName>
        <fullName evidence="3">MULE transposase domain-containing protein</fullName>
    </recommendedName>
</protein>
<accession>A0A1Y2LYP1</accession>
<dbReference type="Proteomes" id="UP000193240">
    <property type="component" value="Unassembled WGS sequence"/>
</dbReference>
<proteinExistence type="predicted"/>
<dbReference type="AlphaFoldDB" id="A0A1Y2LYP1"/>
<gene>
    <name evidence="1" type="ORF">B5807_05408</name>
</gene>
<evidence type="ECO:0000313" key="1">
    <source>
        <dbReference type="EMBL" id="OSS49034.1"/>
    </source>
</evidence>
<evidence type="ECO:0008006" key="3">
    <source>
        <dbReference type="Google" id="ProtNLM"/>
    </source>
</evidence>
<dbReference type="EMBL" id="KZ107844">
    <property type="protein sequence ID" value="OSS49034.1"/>
    <property type="molecule type" value="Genomic_DNA"/>
</dbReference>
<evidence type="ECO:0000313" key="2">
    <source>
        <dbReference type="Proteomes" id="UP000193240"/>
    </source>
</evidence>
<name>A0A1Y2LYP1_EPING</name>
<keyword evidence="2" id="KW-1185">Reference proteome</keyword>